<dbReference type="InterPro" id="IPR005560">
    <property type="entry name" value="Csp_YhjQ"/>
</dbReference>
<dbReference type="Gene3D" id="1.20.1270.360">
    <property type="match status" value="1"/>
</dbReference>
<dbReference type="Pfam" id="PF03860">
    <property type="entry name" value="Csp"/>
    <property type="match status" value="1"/>
</dbReference>
<dbReference type="SMR" id="A0A3R9MNL6"/>
<proteinExistence type="predicted"/>
<sequence length="109" mass="11739">MLPRQQHVLNALAICAAACDNCAALGLPALASTPTQLRSLQLSRDCADLCRLAAAFVAREAEHAVHILRECAELCRACADACTQFATDHHRVCTEACRRGEDACRTAFV</sequence>
<accession>A0A3R9MNL6</accession>
<evidence type="ECO:0000313" key="1">
    <source>
        <dbReference type="EMBL" id="RSK49981.1"/>
    </source>
</evidence>
<dbReference type="EMBL" id="RWIT01000002">
    <property type="protein sequence ID" value="RSK49981.1"/>
    <property type="molecule type" value="Genomic_DNA"/>
</dbReference>
<dbReference type="OrthoDB" id="5396211at2"/>
<evidence type="ECO:0000313" key="2">
    <source>
        <dbReference type="Proteomes" id="UP000273500"/>
    </source>
</evidence>
<keyword evidence="2" id="KW-1185">Reference proteome</keyword>
<organism evidence="1 2">
    <name type="scientific">Hymenobacter rigui</name>
    <dbReference type="NCBI Taxonomy" id="334424"/>
    <lineage>
        <taxon>Bacteria</taxon>
        <taxon>Pseudomonadati</taxon>
        <taxon>Bacteroidota</taxon>
        <taxon>Cytophagia</taxon>
        <taxon>Cytophagales</taxon>
        <taxon>Hymenobacteraceae</taxon>
        <taxon>Hymenobacter</taxon>
    </lineage>
</organism>
<dbReference type="RefSeq" id="WP_125418590.1">
    <property type="nucleotide sequence ID" value="NZ_RWIT01000002.1"/>
</dbReference>
<dbReference type="AlphaFoldDB" id="A0A3R9MNL6"/>
<dbReference type="Proteomes" id="UP000273500">
    <property type="component" value="Unassembled WGS sequence"/>
</dbReference>
<gene>
    <name evidence="1" type="ORF">EI291_04850</name>
</gene>
<dbReference type="PANTHER" id="PTHR37310:SF1">
    <property type="entry name" value="CYTOPLASMIC PROTEIN"/>
    <property type="match status" value="1"/>
</dbReference>
<reference evidence="1 2" key="1">
    <citation type="submission" date="2018-12" db="EMBL/GenBank/DDBJ databases">
        <authorList>
            <person name="Feng G."/>
            <person name="Zhu H."/>
        </authorList>
    </citation>
    <scope>NUCLEOTIDE SEQUENCE [LARGE SCALE GENOMIC DNA]</scope>
    <source>
        <strain evidence="1 2">KCTC 12533</strain>
    </source>
</reference>
<name>A0A3R9MNL6_9BACT</name>
<protein>
    <submittedName>
        <fullName evidence="1">Four-helix bundle copper-binding protein</fullName>
    </submittedName>
</protein>
<comment type="caution">
    <text evidence="1">The sequence shown here is derived from an EMBL/GenBank/DDBJ whole genome shotgun (WGS) entry which is preliminary data.</text>
</comment>
<dbReference type="PANTHER" id="PTHR37310">
    <property type="entry name" value="CYTOPLASMIC PROTEIN-RELATED"/>
    <property type="match status" value="1"/>
</dbReference>